<dbReference type="AlphaFoldDB" id="A0AAV4P961"/>
<evidence type="ECO:0000313" key="1">
    <source>
        <dbReference type="EMBL" id="GIX92540.1"/>
    </source>
</evidence>
<proteinExistence type="predicted"/>
<gene>
    <name evidence="1" type="ORF">CDAR_305621</name>
</gene>
<sequence length="95" mass="10939">MICDLQPVRKCREFGIKLCRACGLSIPECLCPALHIQRSRRNLATYLHSQYLPLMSQFHGDMGKFTQQIFAHEELPAARSHKRALDFCHGYLFSS</sequence>
<protein>
    <submittedName>
        <fullName evidence="1">Uncharacterized protein</fullName>
    </submittedName>
</protein>
<dbReference type="EMBL" id="BPLQ01002404">
    <property type="protein sequence ID" value="GIX92540.1"/>
    <property type="molecule type" value="Genomic_DNA"/>
</dbReference>
<comment type="caution">
    <text evidence="1">The sequence shown here is derived from an EMBL/GenBank/DDBJ whole genome shotgun (WGS) entry which is preliminary data.</text>
</comment>
<dbReference type="Proteomes" id="UP001054837">
    <property type="component" value="Unassembled WGS sequence"/>
</dbReference>
<organism evidence="1 2">
    <name type="scientific">Caerostris darwini</name>
    <dbReference type="NCBI Taxonomy" id="1538125"/>
    <lineage>
        <taxon>Eukaryota</taxon>
        <taxon>Metazoa</taxon>
        <taxon>Ecdysozoa</taxon>
        <taxon>Arthropoda</taxon>
        <taxon>Chelicerata</taxon>
        <taxon>Arachnida</taxon>
        <taxon>Araneae</taxon>
        <taxon>Araneomorphae</taxon>
        <taxon>Entelegynae</taxon>
        <taxon>Araneoidea</taxon>
        <taxon>Araneidae</taxon>
        <taxon>Caerostris</taxon>
    </lineage>
</organism>
<evidence type="ECO:0000313" key="2">
    <source>
        <dbReference type="Proteomes" id="UP001054837"/>
    </source>
</evidence>
<keyword evidence="2" id="KW-1185">Reference proteome</keyword>
<reference evidence="1 2" key="1">
    <citation type="submission" date="2021-06" db="EMBL/GenBank/DDBJ databases">
        <title>Caerostris darwini draft genome.</title>
        <authorList>
            <person name="Kono N."/>
            <person name="Arakawa K."/>
        </authorList>
    </citation>
    <scope>NUCLEOTIDE SEQUENCE [LARGE SCALE GENOMIC DNA]</scope>
</reference>
<accession>A0AAV4P961</accession>
<name>A0AAV4P961_9ARAC</name>